<evidence type="ECO:0000313" key="1">
    <source>
        <dbReference type="EMBL" id="BBI20892.1"/>
    </source>
</evidence>
<organism evidence="1 2">
    <name type="scientific">Qipengyuania flava</name>
    <dbReference type="NCBI Taxonomy" id="192812"/>
    <lineage>
        <taxon>Bacteria</taxon>
        <taxon>Pseudomonadati</taxon>
        <taxon>Pseudomonadota</taxon>
        <taxon>Alphaproteobacteria</taxon>
        <taxon>Sphingomonadales</taxon>
        <taxon>Erythrobacteraceae</taxon>
        <taxon>Qipengyuania</taxon>
    </lineage>
</organism>
<dbReference type="EMBL" id="AP019389">
    <property type="protein sequence ID" value="BBI20892.1"/>
    <property type="molecule type" value="Genomic_DNA"/>
</dbReference>
<reference evidence="1 2" key="1">
    <citation type="submission" date="2019-01" db="EMBL/GenBank/DDBJ databases">
        <title>Complete genome sequence of Erythrobacter flavus KJ5.</title>
        <authorList>
            <person name="Kanesaki Y."/>
            <person name="Brotosudarmo T."/>
            <person name="Moriuchi R."/>
            <person name="Awai K."/>
        </authorList>
    </citation>
    <scope>NUCLEOTIDE SEQUENCE [LARGE SCALE GENOMIC DNA]</scope>
    <source>
        <strain evidence="1 2">KJ5</strain>
    </source>
</reference>
<dbReference type="Proteomes" id="UP000290057">
    <property type="component" value="Chromosome"/>
</dbReference>
<proteinExistence type="predicted"/>
<protein>
    <submittedName>
        <fullName evidence="1">Uncharacterized protein</fullName>
    </submittedName>
</protein>
<dbReference type="AlphaFoldDB" id="A0A3T1CIU1"/>
<keyword evidence="2" id="KW-1185">Reference proteome</keyword>
<accession>A0A3T1CIU1</accession>
<evidence type="ECO:0000313" key="2">
    <source>
        <dbReference type="Proteomes" id="UP000290057"/>
    </source>
</evidence>
<sequence>MAKDDYSGPIPLPIKIGGDGPELDACGTYAQVVDFDASGEDVPYVHDAPSAATKARDKLTSGQGVKVCETQNDFSGIVYAGERETDVDCKTDSPVATEQNYTGPCRSGWVDNRFLQMTAG</sequence>
<name>A0A3T1CIU1_9SPHN</name>
<gene>
    <name evidence="1" type="ORF">EKJ_17390</name>
</gene>
<dbReference type="RefSeq" id="WP_130586582.1">
    <property type="nucleotide sequence ID" value="NZ_AP019389.1"/>
</dbReference>